<organism evidence="1 2">
    <name type="scientific">Struthio camelus australis</name>
    <dbReference type="NCBI Taxonomy" id="441894"/>
    <lineage>
        <taxon>Eukaryota</taxon>
        <taxon>Metazoa</taxon>
        <taxon>Chordata</taxon>
        <taxon>Craniata</taxon>
        <taxon>Vertebrata</taxon>
        <taxon>Euteleostomi</taxon>
        <taxon>Archelosauria</taxon>
        <taxon>Archosauria</taxon>
        <taxon>Dinosauria</taxon>
        <taxon>Saurischia</taxon>
        <taxon>Theropoda</taxon>
        <taxon>Coelurosauria</taxon>
        <taxon>Aves</taxon>
        <taxon>Palaeognathae</taxon>
        <taxon>Struthioniformes</taxon>
        <taxon>Struthionidae</taxon>
        <taxon>Struthio</taxon>
    </lineage>
</organism>
<evidence type="ECO:0000313" key="1">
    <source>
        <dbReference type="EMBL" id="KFV79751.1"/>
    </source>
</evidence>
<dbReference type="AlphaFoldDB" id="A0A093HDH3"/>
<feature type="non-terminal residue" evidence="1">
    <location>
        <position position="1"/>
    </location>
</feature>
<name>A0A093HDH3_STRCA</name>
<proteinExistence type="predicted"/>
<gene>
    <name evidence="1" type="ORF">N308_04297</name>
</gene>
<evidence type="ECO:0000313" key="2">
    <source>
        <dbReference type="Proteomes" id="UP000053584"/>
    </source>
</evidence>
<dbReference type="Proteomes" id="UP000053584">
    <property type="component" value="Unassembled WGS sequence"/>
</dbReference>
<reference evidence="1 2" key="1">
    <citation type="submission" date="2014-04" db="EMBL/GenBank/DDBJ databases">
        <title>Genome evolution of avian class.</title>
        <authorList>
            <person name="Zhang G."/>
            <person name="Li C."/>
        </authorList>
    </citation>
    <scope>NUCLEOTIDE SEQUENCE [LARGE SCALE GENOMIC DNA]</scope>
    <source>
        <strain evidence="1">BGI_N308</strain>
    </source>
</reference>
<feature type="non-terminal residue" evidence="1">
    <location>
        <position position="53"/>
    </location>
</feature>
<keyword evidence="2" id="KW-1185">Reference proteome</keyword>
<accession>A0A093HDH3</accession>
<sequence length="53" mass="6172">NGQKLNHRKFCLNLRRNFLTVGVTEHWKRLPGEAVESPLLEIFKTRLDVILGN</sequence>
<protein>
    <submittedName>
        <fullName evidence="1">Uncharacterized protein</fullName>
    </submittedName>
</protein>
<dbReference type="EMBL" id="KL206190">
    <property type="protein sequence ID" value="KFV79751.1"/>
    <property type="molecule type" value="Genomic_DNA"/>
</dbReference>